<evidence type="ECO:0000313" key="2">
    <source>
        <dbReference type="EMBL" id="CAK0780738.1"/>
    </source>
</evidence>
<proteinExistence type="predicted"/>
<feature type="region of interest" description="Disordered" evidence="1">
    <location>
        <begin position="446"/>
        <end position="496"/>
    </location>
</feature>
<feature type="compositionally biased region" description="Polar residues" evidence="1">
    <location>
        <begin position="18"/>
        <end position="39"/>
    </location>
</feature>
<feature type="compositionally biased region" description="Low complexity" evidence="1">
    <location>
        <begin position="457"/>
        <end position="468"/>
    </location>
</feature>
<feature type="compositionally biased region" description="Low complexity" evidence="1">
    <location>
        <begin position="481"/>
        <end position="496"/>
    </location>
</feature>
<dbReference type="Proteomes" id="UP001314263">
    <property type="component" value="Unassembled WGS sequence"/>
</dbReference>
<feature type="compositionally biased region" description="Low complexity" evidence="1">
    <location>
        <begin position="205"/>
        <end position="218"/>
    </location>
</feature>
<name>A0AAV1I6L6_9CHLO</name>
<feature type="compositionally biased region" description="Polar residues" evidence="1">
    <location>
        <begin position="74"/>
        <end position="88"/>
    </location>
</feature>
<comment type="caution">
    <text evidence="2">The sequence shown here is derived from an EMBL/GenBank/DDBJ whole genome shotgun (WGS) entry which is preliminary data.</text>
</comment>
<feature type="compositionally biased region" description="Polar residues" evidence="1">
    <location>
        <begin position="169"/>
        <end position="181"/>
    </location>
</feature>
<feature type="compositionally biased region" description="Polar residues" evidence="1">
    <location>
        <begin position="446"/>
        <end position="456"/>
    </location>
</feature>
<reference evidence="2 3" key="1">
    <citation type="submission" date="2023-10" db="EMBL/GenBank/DDBJ databases">
        <authorList>
            <person name="Maclean D."/>
            <person name="Macfadyen A."/>
        </authorList>
    </citation>
    <scope>NUCLEOTIDE SEQUENCE [LARGE SCALE GENOMIC DNA]</scope>
</reference>
<gene>
    <name evidence="2" type="ORF">CVIRNUC_005158</name>
</gene>
<evidence type="ECO:0000256" key="1">
    <source>
        <dbReference type="SAM" id="MobiDB-lite"/>
    </source>
</evidence>
<dbReference type="EMBL" id="CAUYUE010000006">
    <property type="protein sequence ID" value="CAK0780738.1"/>
    <property type="molecule type" value="Genomic_DNA"/>
</dbReference>
<organism evidence="2 3">
    <name type="scientific">Coccomyxa viridis</name>
    <dbReference type="NCBI Taxonomy" id="1274662"/>
    <lineage>
        <taxon>Eukaryota</taxon>
        <taxon>Viridiplantae</taxon>
        <taxon>Chlorophyta</taxon>
        <taxon>core chlorophytes</taxon>
        <taxon>Trebouxiophyceae</taxon>
        <taxon>Trebouxiophyceae incertae sedis</taxon>
        <taxon>Coccomyxaceae</taxon>
        <taxon>Coccomyxa</taxon>
    </lineage>
</organism>
<dbReference type="AlphaFoldDB" id="A0AAV1I6L6"/>
<accession>A0AAV1I6L6</accession>
<feature type="region of interest" description="Disordered" evidence="1">
    <location>
        <begin position="375"/>
        <end position="412"/>
    </location>
</feature>
<sequence length="526" mass="54622">MPPAMSGSWTDRPPPSWKKSNSFRVNTDTDTDKWSSPSSPVEHLDNPASPGTASAFRPMSRQLPAPNSEEVSVASPTSQLAAQGDSRQASTPTTPRLPPPPAAITRADSSTASAPERQGSHRKTGSWGGGPSPTASGGRAHRRTRSIESLGGSMDASETFRAELERIGSLSSNQGSPSVQPAQPRERPSAALSPLQMPMQPLECPPSLSLSPPKAAQPLPQPVPQTAPRRPSVGSPLSPPARKTSDSIPSLKLAPVAGHKQVHVAGKGAVMEQELISWDEVKDEKDVYQAVRTADGRQALVRAGDKASQEEILYLEDPPQAAPDMSVAQGAHASALYYVPTAAGHGPMYAYPVQYPDGRIMYHILPQGVSPLSSPHAIPAPAQSVASPPYPCSPTTSSTPPGHQRRSSVGTLSPLQNASATAFGVAAYAPAFGSAGTGPSAPTIYANSSGPLSPQHSQLGSGVLQGSSPYAMSPTASGQIPAPAAFHPQSAHQHQASHNALLEQLAGMRLATAKDDPFGGSTVWAT</sequence>
<feature type="region of interest" description="Disordered" evidence="1">
    <location>
        <begin position="1"/>
        <end position="252"/>
    </location>
</feature>
<evidence type="ECO:0000313" key="3">
    <source>
        <dbReference type="Proteomes" id="UP001314263"/>
    </source>
</evidence>
<protein>
    <submittedName>
        <fullName evidence="2">Uncharacterized protein</fullName>
    </submittedName>
</protein>
<keyword evidence="3" id="KW-1185">Reference proteome</keyword>